<dbReference type="InterPro" id="IPR011048">
    <property type="entry name" value="Haem_d1_sf"/>
</dbReference>
<dbReference type="AlphaFoldDB" id="A0A7Y9PFJ3"/>
<gene>
    <name evidence="2" type="ORF">HDF17_001282</name>
</gene>
<dbReference type="Proteomes" id="UP000589520">
    <property type="component" value="Unassembled WGS sequence"/>
</dbReference>
<keyword evidence="1" id="KW-1133">Transmembrane helix</keyword>
<dbReference type="PANTHER" id="PTHR47197:SF3">
    <property type="entry name" value="DIHYDRO-HEME D1 DEHYDROGENASE"/>
    <property type="match status" value="1"/>
</dbReference>
<name>A0A7Y9PFJ3_9BACT</name>
<dbReference type="SUPFAM" id="SSF51004">
    <property type="entry name" value="C-terminal (heme d1) domain of cytochrome cd1-nitrite reductase"/>
    <property type="match status" value="1"/>
</dbReference>
<sequence length="364" mass="38955">MKIDNLNVPSIRQLTNPVTSLVFSLGIGMIFTATVALAATPTTPRAFRIQSQWNIGGKGGWGFLSLDPSAHRLYIPRTDRVTVIDTETGKVIGEIDGMTNVRDVTLDSSGRYGYVTDPTDGTAGFVRVFDRASLRIVTSIPTGRIPDTIVFDSRTQFVFAFNSHSHSATIIDSTTNQAVATIPLVGRPGSAVADGNGGVFVTLPALGEIAHIDAATKKVIASWQLASCAGPAGLTVDPVHRQFFTTCEDHHLVAIDMDTRHVNIIGEAPANSGDIAFDPKHDALFLANAAGTLTIFHRESPTEYSMVQQLQTQAGARTMAVSNADEKVYLITSKFGQNTAAVSEELQFRPTPIPGTFSVITIAK</sequence>
<proteinExistence type="predicted"/>
<dbReference type="EMBL" id="JACCCW010000001">
    <property type="protein sequence ID" value="NYF78995.1"/>
    <property type="molecule type" value="Genomic_DNA"/>
</dbReference>
<feature type="transmembrane region" description="Helical" evidence="1">
    <location>
        <begin position="20"/>
        <end position="39"/>
    </location>
</feature>
<keyword evidence="3" id="KW-1185">Reference proteome</keyword>
<dbReference type="Gene3D" id="2.130.10.10">
    <property type="entry name" value="YVTN repeat-like/Quinoprotein amine dehydrogenase"/>
    <property type="match status" value="2"/>
</dbReference>
<reference evidence="2 3" key="1">
    <citation type="submission" date="2020-07" db="EMBL/GenBank/DDBJ databases">
        <title>Genomic Encyclopedia of Type Strains, Phase IV (KMG-V): Genome sequencing to study the core and pangenomes of soil and plant-associated prokaryotes.</title>
        <authorList>
            <person name="Whitman W."/>
        </authorList>
    </citation>
    <scope>NUCLEOTIDE SEQUENCE [LARGE SCALE GENOMIC DNA]</scope>
    <source>
        <strain evidence="2 3">X4EP2</strain>
    </source>
</reference>
<dbReference type="RefSeq" id="WP_179488866.1">
    <property type="nucleotide sequence ID" value="NZ_JACCCW010000001.1"/>
</dbReference>
<keyword evidence="1" id="KW-0472">Membrane</keyword>
<dbReference type="InterPro" id="IPR051200">
    <property type="entry name" value="Host-pathogen_enzymatic-act"/>
</dbReference>
<keyword evidence="1" id="KW-0812">Transmembrane</keyword>
<evidence type="ECO:0000256" key="1">
    <source>
        <dbReference type="SAM" id="Phobius"/>
    </source>
</evidence>
<dbReference type="PANTHER" id="PTHR47197">
    <property type="entry name" value="PROTEIN NIRF"/>
    <property type="match status" value="1"/>
</dbReference>
<protein>
    <submittedName>
        <fullName evidence="2">YVTN family beta-propeller protein</fullName>
    </submittedName>
</protein>
<evidence type="ECO:0000313" key="3">
    <source>
        <dbReference type="Proteomes" id="UP000589520"/>
    </source>
</evidence>
<accession>A0A7Y9PFJ3</accession>
<dbReference type="InterPro" id="IPR015943">
    <property type="entry name" value="WD40/YVTN_repeat-like_dom_sf"/>
</dbReference>
<comment type="caution">
    <text evidence="2">The sequence shown here is derived from an EMBL/GenBank/DDBJ whole genome shotgun (WGS) entry which is preliminary data.</text>
</comment>
<organism evidence="2 3">
    <name type="scientific">Granulicella arctica</name>
    <dbReference type="NCBI Taxonomy" id="940613"/>
    <lineage>
        <taxon>Bacteria</taxon>
        <taxon>Pseudomonadati</taxon>
        <taxon>Acidobacteriota</taxon>
        <taxon>Terriglobia</taxon>
        <taxon>Terriglobales</taxon>
        <taxon>Acidobacteriaceae</taxon>
        <taxon>Granulicella</taxon>
    </lineage>
</organism>
<evidence type="ECO:0000313" key="2">
    <source>
        <dbReference type="EMBL" id="NYF78995.1"/>
    </source>
</evidence>